<evidence type="ECO:0000313" key="8">
    <source>
        <dbReference type="EMBL" id="CAB4689142.1"/>
    </source>
</evidence>
<dbReference type="GO" id="GO:0006508">
    <property type="term" value="P:proteolysis"/>
    <property type="evidence" value="ECO:0007669"/>
    <property type="project" value="UniProtKB-KW"/>
</dbReference>
<sequence>MAKHNIKVASTAPAFAKDAIFVIACVLKGTKLALSAEGVDISSLKSLDLEKIGAKPAADSLVKVPGPNGSFFAIVGGFKPKDIDSLRYVGGTLGRTLGDFRNVVSALPISAEAEALALLEGYAVGNYSYQAYKSDAKKQITQTFSLVTKTKVKPAVLTRVEILRAAVHDTRDLVSMPANDLYPQSFASFATKLAKGSSVTITVLDEKKLAAGGFGGLLGVGKGSVRPPRLVKVEYKPTGAKKKIAFVGKGITYDTGGLSLKPPNSMLGMKYDMTGAATVLNAVLAIARLKLKVHASAYLCLAENMPSGSATRPGDVIKLRNGKTVEVTNTDAEGRLVLGDGIALASESYPDLIVDVATLTGAQRVALGTRYAGLMGDDSSVDALLKATKVAGEFAWPMPFPEELRALLNSDIADLMNARVGNPSGGMLVGGLFLKEFVGKKSKTSDELISWVHLDLAGPADNDGPGYGYIPKGATGSYVRSLVALAESLSKQ</sequence>
<dbReference type="SUPFAM" id="SSF52949">
    <property type="entry name" value="Macro domain-like"/>
    <property type="match status" value="1"/>
</dbReference>
<reference evidence="8" key="1">
    <citation type="submission" date="2020-05" db="EMBL/GenBank/DDBJ databases">
        <authorList>
            <person name="Chiriac C."/>
            <person name="Salcher M."/>
            <person name="Ghai R."/>
            <person name="Kavagutti S V."/>
        </authorList>
    </citation>
    <scope>NUCLEOTIDE SEQUENCE</scope>
</reference>
<dbReference type="Pfam" id="PF00883">
    <property type="entry name" value="Peptidase_M17"/>
    <property type="match status" value="1"/>
</dbReference>
<dbReference type="GO" id="GO:0070006">
    <property type="term" value="F:metalloaminopeptidase activity"/>
    <property type="evidence" value="ECO:0007669"/>
    <property type="project" value="InterPro"/>
</dbReference>
<dbReference type="CDD" id="cd00433">
    <property type="entry name" value="Peptidase_M17"/>
    <property type="match status" value="1"/>
</dbReference>
<dbReference type="InterPro" id="IPR000819">
    <property type="entry name" value="Peptidase_M17_C"/>
</dbReference>
<protein>
    <recommendedName>
        <fullName evidence="3">leucyl aminopeptidase</fullName>
        <ecNumber evidence="3">3.4.11.1</ecNumber>
    </recommendedName>
</protein>
<dbReference type="InterPro" id="IPR011356">
    <property type="entry name" value="Leucine_aapep/pepB"/>
</dbReference>
<keyword evidence="6" id="KW-0378">Hydrolase</keyword>
<dbReference type="AlphaFoldDB" id="A0A6J6NT49"/>
<evidence type="ECO:0000256" key="2">
    <source>
        <dbReference type="ARBA" id="ARBA00009528"/>
    </source>
</evidence>
<name>A0A6J6NT49_9ZZZZ</name>
<dbReference type="GO" id="GO:0005737">
    <property type="term" value="C:cytoplasm"/>
    <property type="evidence" value="ECO:0007669"/>
    <property type="project" value="InterPro"/>
</dbReference>
<comment type="catalytic activity">
    <reaction evidence="1">
        <text>Release of an N-terminal amino acid, Xaa-|-Yaa-, in which Xaa is preferably Leu, but may be other amino acids including Pro although not Arg or Lys, and Yaa may be Pro. Amino acid amides and methyl esters are also readily hydrolyzed, but rates on arylamides are exceedingly low.</text>
        <dbReference type="EC" id="3.4.11.1"/>
    </reaction>
</comment>
<dbReference type="SUPFAM" id="SSF53187">
    <property type="entry name" value="Zn-dependent exopeptidases"/>
    <property type="match status" value="1"/>
</dbReference>
<dbReference type="EMBL" id="CAEZXK010000020">
    <property type="protein sequence ID" value="CAB4689142.1"/>
    <property type="molecule type" value="Genomic_DNA"/>
</dbReference>
<dbReference type="Gene3D" id="3.40.630.10">
    <property type="entry name" value="Zn peptidases"/>
    <property type="match status" value="1"/>
</dbReference>
<evidence type="ECO:0000256" key="1">
    <source>
        <dbReference type="ARBA" id="ARBA00000135"/>
    </source>
</evidence>
<keyword evidence="5" id="KW-0645">Protease</keyword>
<dbReference type="PRINTS" id="PR00481">
    <property type="entry name" value="LAMNOPPTDASE"/>
</dbReference>
<evidence type="ECO:0000256" key="4">
    <source>
        <dbReference type="ARBA" id="ARBA00022438"/>
    </source>
</evidence>
<dbReference type="InterPro" id="IPR023042">
    <property type="entry name" value="Peptidase_M17_leu_NH2_pept"/>
</dbReference>
<proteinExistence type="inferred from homology"/>
<evidence type="ECO:0000256" key="5">
    <source>
        <dbReference type="ARBA" id="ARBA00022670"/>
    </source>
</evidence>
<dbReference type="PANTHER" id="PTHR11963">
    <property type="entry name" value="LEUCINE AMINOPEPTIDASE-RELATED"/>
    <property type="match status" value="1"/>
</dbReference>
<feature type="domain" description="Cytosol aminopeptidase" evidence="7">
    <location>
        <begin position="329"/>
        <end position="336"/>
    </location>
</feature>
<comment type="similarity">
    <text evidence="2">Belongs to the peptidase M17 family.</text>
</comment>
<organism evidence="8">
    <name type="scientific">freshwater metagenome</name>
    <dbReference type="NCBI Taxonomy" id="449393"/>
    <lineage>
        <taxon>unclassified sequences</taxon>
        <taxon>metagenomes</taxon>
        <taxon>ecological metagenomes</taxon>
    </lineage>
</organism>
<dbReference type="EC" id="3.4.11.1" evidence="3"/>
<evidence type="ECO:0000256" key="3">
    <source>
        <dbReference type="ARBA" id="ARBA00012565"/>
    </source>
</evidence>
<dbReference type="GO" id="GO:0030145">
    <property type="term" value="F:manganese ion binding"/>
    <property type="evidence" value="ECO:0007669"/>
    <property type="project" value="InterPro"/>
</dbReference>
<evidence type="ECO:0000256" key="6">
    <source>
        <dbReference type="ARBA" id="ARBA00022801"/>
    </source>
</evidence>
<dbReference type="InterPro" id="IPR043472">
    <property type="entry name" value="Macro_dom-like"/>
</dbReference>
<accession>A0A6J6NT49</accession>
<gene>
    <name evidence="8" type="ORF">UFOPK2370_00831</name>
</gene>
<keyword evidence="4" id="KW-0031">Aminopeptidase</keyword>
<evidence type="ECO:0000259" key="7">
    <source>
        <dbReference type="PROSITE" id="PS00631"/>
    </source>
</evidence>
<dbReference type="Gene3D" id="3.40.220.10">
    <property type="entry name" value="Leucine Aminopeptidase, subunit E, domain 1"/>
    <property type="match status" value="1"/>
</dbReference>
<dbReference type="NCBIfam" id="NF002073">
    <property type="entry name" value="PRK00913.1-2"/>
    <property type="match status" value="1"/>
</dbReference>
<dbReference type="PROSITE" id="PS00631">
    <property type="entry name" value="CYTOSOL_AP"/>
    <property type="match status" value="1"/>
</dbReference>
<dbReference type="PANTHER" id="PTHR11963:SF23">
    <property type="entry name" value="CYTOSOL AMINOPEPTIDASE"/>
    <property type="match status" value="1"/>
</dbReference>
<dbReference type="HAMAP" id="MF_00181">
    <property type="entry name" value="Cytosol_peptidase_M17"/>
    <property type="match status" value="1"/>
</dbReference>